<dbReference type="OrthoDB" id="4149643at2759"/>
<evidence type="ECO:0000313" key="3">
    <source>
        <dbReference type="Proteomes" id="UP000027920"/>
    </source>
</evidence>
<feature type="region of interest" description="Disordered" evidence="1">
    <location>
        <begin position="597"/>
        <end position="632"/>
    </location>
</feature>
<organism evidence="2 3">
    <name type="scientific">Exophiala aquamarina CBS 119918</name>
    <dbReference type="NCBI Taxonomy" id="1182545"/>
    <lineage>
        <taxon>Eukaryota</taxon>
        <taxon>Fungi</taxon>
        <taxon>Dikarya</taxon>
        <taxon>Ascomycota</taxon>
        <taxon>Pezizomycotina</taxon>
        <taxon>Eurotiomycetes</taxon>
        <taxon>Chaetothyriomycetidae</taxon>
        <taxon>Chaetothyriales</taxon>
        <taxon>Herpotrichiellaceae</taxon>
        <taxon>Exophiala</taxon>
    </lineage>
</organism>
<accession>A0A072PVR9</accession>
<feature type="compositionally biased region" description="Basic and acidic residues" evidence="1">
    <location>
        <begin position="99"/>
        <end position="109"/>
    </location>
</feature>
<feature type="region of interest" description="Disordered" evidence="1">
    <location>
        <begin position="92"/>
        <end position="118"/>
    </location>
</feature>
<protein>
    <submittedName>
        <fullName evidence="2">Uncharacterized protein</fullName>
    </submittedName>
</protein>
<feature type="region of interest" description="Disordered" evidence="1">
    <location>
        <begin position="230"/>
        <end position="258"/>
    </location>
</feature>
<feature type="compositionally biased region" description="Basic and acidic residues" evidence="1">
    <location>
        <begin position="609"/>
        <end position="631"/>
    </location>
</feature>
<name>A0A072PVR9_9EURO</name>
<feature type="compositionally biased region" description="Basic and acidic residues" evidence="1">
    <location>
        <begin position="1002"/>
        <end position="1011"/>
    </location>
</feature>
<reference evidence="2 3" key="1">
    <citation type="submission" date="2013-03" db="EMBL/GenBank/DDBJ databases">
        <title>The Genome Sequence of Exophiala aquamarina CBS 119918.</title>
        <authorList>
            <consortium name="The Broad Institute Genomics Platform"/>
            <person name="Cuomo C."/>
            <person name="de Hoog S."/>
            <person name="Gorbushina A."/>
            <person name="Walker B."/>
            <person name="Young S.K."/>
            <person name="Zeng Q."/>
            <person name="Gargeya S."/>
            <person name="Fitzgerald M."/>
            <person name="Haas B."/>
            <person name="Abouelleil A."/>
            <person name="Allen A.W."/>
            <person name="Alvarado L."/>
            <person name="Arachchi H.M."/>
            <person name="Berlin A.M."/>
            <person name="Chapman S.B."/>
            <person name="Gainer-Dewar J."/>
            <person name="Goldberg J."/>
            <person name="Griggs A."/>
            <person name="Gujja S."/>
            <person name="Hansen M."/>
            <person name="Howarth C."/>
            <person name="Imamovic A."/>
            <person name="Ireland A."/>
            <person name="Larimer J."/>
            <person name="McCowan C."/>
            <person name="Murphy C."/>
            <person name="Pearson M."/>
            <person name="Poon T.W."/>
            <person name="Priest M."/>
            <person name="Roberts A."/>
            <person name="Saif S."/>
            <person name="Shea T."/>
            <person name="Sisk P."/>
            <person name="Sykes S."/>
            <person name="Wortman J."/>
            <person name="Nusbaum C."/>
            <person name="Birren B."/>
        </authorList>
    </citation>
    <scope>NUCLEOTIDE SEQUENCE [LARGE SCALE GENOMIC DNA]</scope>
    <source>
        <strain evidence="2 3">CBS 119918</strain>
    </source>
</reference>
<evidence type="ECO:0000313" key="2">
    <source>
        <dbReference type="EMBL" id="KEF63807.1"/>
    </source>
</evidence>
<gene>
    <name evidence="2" type="ORF">A1O9_01785</name>
</gene>
<dbReference type="VEuPathDB" id="FungiDB:A1O9_01785"/>
<feature type="region of interest" description="Disordered" evidence="1">
    <location>
        <begin position="1"/>
        <end position="62"/>
    </location>
</feature>
<feature type="compositionally biased region" description="Basic residues" evidence="1">
    <location>
        <begin position="987"/>
        <end position="1001"/>
    </location>
</feature>
<feature type="compositionally biased region" description="Polar residues" evidence="1">
    <location>
        <begin position="1012"/>
        <end position="1026"/>
    </location>
</feature>
<evidence type="ECO:0000256" key="1">
    <source>
        <dbReference type="SAM" id="MobiDB-lite"/>
    </source>
</evidence>
<sequence length="1066" mass="118347">MPSEISRTETSEPSENGFALPNSEAQVEGETPLPPNRSKTGQRYVKNVTPTQEPLASPSRHTATETVLGGFETALVDNLPVQPSIRSVVAPSFISRPTHSNESDTKDKNSTTLSKSTREAIRSDITAGRLTIPELFSKDSESTPPQGFNVDDHPLTPYQRLRYRLPFGPAISPPNPDLAFKVQIIEYTRQWILLAASISQEKRRAEVLDRAFDKYEKVWFEALRIGYASGVDSSNEPGPQQESSHRAGDRKARAAKPRKMDPFPHAVQVFVPVKFKNGHGRPFPVTPITVGELEEAGVTEMQIRKRADDDDYAQVEEIFRDLYDDLGRKVEQKDWDRAAAPTQLNPTGRDLFFYSLYLVQLYEWNLQVLSRYQLGFKTTNQMKNGKRNIEKSEQDRKLFLALALALSELTYVADSKEPSVDQDIDMHDAVTSNDTIEWLLEAIDMVLESPGFRNIRHAFEASGYPEKYLDIASQGATEPSHIGDGKKALTEILSYDRDRDIAAQKAENEDNADDKTQWIERVEDCETKIRDTKKYLREIAPLLLLLKPDNDKAGGENVSTVDMVREVDATVPSKIDTQSEIPKSPVLKAGIKRLVDTDADDGQNNPELPLKRQKLDINGQREHTSDEDIPKHGKQTAAEIENTNTLLPAAIAGQSTAQSQTLSSDFGVVQDRGRSKLPDVQASSEHPGRHTMSKKERYIQDCLLPLANKLLIANRQPPLSSTVTDFPSAKIALLNAGLPVSERNKLVSGYNSGLFNNWNAMLESDMVHGQDDLARADNLPLVSHSSDLTLLYETGNEAESHPATPPDHPERRSLIVKLGGGPSSDYSPAQFSCNSIFNHKGFRYRYARDSTLANRKRADEALDSYVRGRTARTPANVSFPRYGKYEAICLPDDPERKTIIQGIWDTKDGKLIEGADWFYKENRDHPSSAADSLTEVGDTSSGERGRFDDRTQSSRPSSSLTKQSKKATCAPSSARKPVPIRPTANGHQKKTKVNGRTRIRLKTGDAKHDASRNFSSGQTSKGNSNHGPGSSRGKGGRLKRATAKSKFVVDDFDGASSEEYVPGHSD</sequence>
<feature type="compositionally biased region" description="Basic and acidic residues" evidence="1">
    <location>
        <begin position="1"/>
        <end position="10"/>
    </location>
</feature>
<dbReference type="Proteomes" id="UP000027920">
    <property type="component" value="Unassembled WGS sequence"/>
</dbReference>
<comment type="caution">
    <text evidence="2">The sequence shown here is derived from an EMBL/GenBank/DDBJ whole genome shotgun (WGS) entry which is preliminary data.</text>
</comment>
<dbReference type="AlphaFoldDB" id="A0A072PVR9"/>
<feature type="compositionally biased region" description="Basic residues" evidence="1">
    <location>
        <begin position="1034"/>
        <end position="1043"/>
    </location>
</feature>
<dbReference type="GeneID" id="25276731"/>
<feature type="region of interest" description="Disordered" evidence="1">
    <location>
        <begin position="923"/>
        <end position="1066"/>
    </location>
</feature>
<feature type="region of interest" description="Disordered" evidence="1">
    <location>
        <begin position="134"/>
        <end position="154"/>
    </location>
</feature>
<dbReference type="EMBL" id="AMGV01000001">
    <property type="protein sequence ID" value="KEF63807.1"/>
    <property type="molecule type" value="Genomic_DNA"/>
</dbReference>
<keyword evidence="3" id="KW-1185">Reference proteome</keyword>
<dbReference type="HOGENOM" id="CLU_288360_0_0_1"/>
<proteinExistence type="predicted"/>
<feature type="compositionally biased region" description="Polar residues" evidence="1">
    <location>
        <begin position="48"/>
        <end position="62"/>
    </location>
</feature>
<feature type="compositionally biased region" description="Basic and acidic residues" evidence="1">
    <location>
        <begin position="243"/>
        <end position="258"/>
    </location>
</feature>
<dbReference type="RefSeq" id="XP_013266397.1">
    <property type="nucleotide sequence ID" value="XM_013410943.1"/>
</dbReference>
<feature type="compositionally biased region" description="Basic and acidic residues" evidence="1">
    <location>
        <begin position="941"/>
        <end position="952"/>
    </location>
</feature>
<feature type="compositionally biased region" description="Polar residues" evidence="1">
    <location>
        <begin position="953"/>
        <end position="962"/>
    </location>
</feature>
<feature type="compositionally biased region" description="Polar residues" evidence="1">
    <location>
        <begin position="231"/>
        <end position="242"/>
    </location>
</feature>